<evidence type="ECO:0000313" key="3">
    <source>
        <dbReference type="EMBL" id="SPO38608.1"/>
    </source>
</evidence>
<reference evidence="3 4" key="1">
    <citation type="submission" date="2018-03" db="EMBL/GenBank/DDBJ databases">
        <authorList>
            <person name="Guldener U."/>
        </authorList>
    </citation>
    <scope>NUCLEOTIDE SEQUENCE [LARGE SCALE GENOMIC DNA]</scope>
    <source>
        <strain evidence="3 4">DAOM196992</strain>
    </source>
</reference>
<feature type="compositionally biased region" description="Low complexity" evidence="1">
    <location>
        <begin position="1009"/>
        <end position="1022"/>
    </location>
</feature>
<dbReference type="PANTHER" id="PTHR14445:SF36">
    <property type="entry name" value="FI03272P-RELATED"/>
    <property type="match status" value="1"/>
</dbReference>
<dbReference type="SUPFAM" id="SSF55277">
    <property type="entry name" value="GYF domain"/>
    <property type="match status" value="1"/>
</dbReference>
<dbReference type="InterPro" id="IPR035445">
    <property type="entry name" value="GYF-like_dom_sf"/>
</dbReference>
<feature type="compositionally biased region" description="Low complexity" evidence="1">
    <location>
        <begin position="245"/>
        <end position="256"/>
    </location>
</feature>
<feature type="compositionally biased region" description="Low complexity" evidence="1">
    <location>
        <begin position="1106"/>
        <end position="1123"/>
    </location>
</feature>
<feature type="region of interest" description="Disordered" evidence="1">
    <location>
        <begin position="1"/>
        <end position="457"/>
    </location>
</feature>
<feature type="compositionally biased region" description="Low complexity" evidence="1">
    <location>
        <begin position="1277"/>
        <end position="1301"/>
    </location>
</feature>
<feature type="compositionally biased region" description="Basic and acidic residues" evidence="1">
    <location>
        <begin position="902"/>
        <end position="935"/>
    </location>
</feature>
<organism evidence="3 4">
    <name type="scientific">Pseudozyma flocculosa</name>
    <dbReference type="NCBI Taxonomy" id="84751"/>
    <lineage>
        <taxon>Eukaryota</taxon>
        <taxon>Fungi</taxon>
        <taxon>Dikarya</taxon>
        <taxon>Basidiomycota</taxon>
        <taxon>Ustilaginomycotina</taxon>
        <taxon>Ustilaginomycetes</taxon>
        <taxon>Ustilaginales</taxon>
        <taxon>Ustilaginaceae</taxon>
        <taxon>Pseudozyma</taxon>
    </lineage>
</organism>
<dbReference type="Proteomes" id="UP000323386">
    <property type="component" value="Unassembled WGS sequence"/>
</dbReference>
<dbReference type="OrthoDB" id="6415790at2759"/>
<feature type="compositionally biased region" description="Basic and acidic residues" evidence="1">
    <location>
        <begin position="824"/>
        <end position="838"/>
    </location>
</feature>
<feature type="region of interest" description="Disordered" evidence="1">
    <location>
        <begin position="1393"/>
        <end position="1490"/>
    </location>
</feature>
<feature type="region of interest" description="Disordered" evidence="1">
    <location>
        <begin position="476"/>
        <end position="497"/>
    </location>
</feature>
<feature type="compositionally biased region" description="Low complexity" evidence="1">
    <location>
        <begin position="311"/>
        <end position="325"/>
    </location>
</feature>
<feature type="compositionally biased region" description="Pro residues" evidence="1">
    <location>
        <begin position="485"/>
        <end position="494"/>
    </location>
</feature>
<feature type="compositionally biased region" description="Gly residues" evidence="1">
    <location>
        <begin position="623"/>
        <end position="633"/>
    </location>
</feature>
<sequence length="1506" mass="153639">MATSMQFGPEWMRKAPVKNNSSNSIGKDPSSPAGAASSGRSENGATPTGGPAATGKRNGAMGGGLGAVLNGPTPVTSPTVTSPGAFSFAAAAGGAASAAAAGSHQHQAFGGSSQDGDSVASSALSNGAASAKDRQSREKLLSLYSTDRPAKPAQSEASPLEGGAGTDKAGSAGRKKTGADREQRRPSNFAELGAGAGPLSPSLGGEPRGINARSTSGGSSGGFGSAGTSNWDRADKERPGLFQRASSSALTSTVAAGRPLSPSIPRERFGGIQGGVLSGVGPQSRKRMDSDNGSTAGSRGGAKSGSEDVTSPSQGSAQASRGSAGFAEAFSSNKARGKAGVGEGTGQAVQEPEGNEGGAPSARFGRTRDRQPGEGPIGPPADGSAGFNKFAGYDRKRERQASHFKAGTVPGDAEANGTGHGDADGRNEQHGRAERRGSAEDHGRGALSSTNAHDTSMDSDLAQHATAVLGSLKLDEDDPSAQMLPPNPEQPTPPTWSADTALWLYRDPSGQVQGPFTAVVMQDWYRQSYFSDDLLVRRQEDDEFRPLVQVIAAIGNALQPFLVPPHSWLQPPDAFKNAQGQPDTRRSSLVSPPGSGDDAASDSRIDQDHDASRFAVSGQVDSLGGGGGGGAGWNGASQNQQQWPSQLNLGFGTTTPQPMSPFGRPDMFAGQGAGLDNRFRTQEELVALIRERELQEQRQAAAAAAARGQNLGYGQLDPFMGVLGRGGWDAPGAASWAPHGGLPSFDPAFTGHPSPLMAERQAFEAFHQRGGAGPDQGGAWAKGPSTPRSHFDQPNPFNNRPGQWDAQGAWSSQGNMTPEALNRQAHDFQEGGFRHESAKPFSDPIGTPRRARSPAAPSPALEQKSDAFEDRREESATTTAVEPIPEADGLRDSAQAQAATPKEVEAQAQEEAHPAKEPEVKATEPKSAEPPKAEVEAAPAPTAVEEPGPEQLWPQSPSAVEFASEPDLSSMPGLTLPSKAPTSVAATTDARRTANRSDTKGEAAKRPTTRQQQAAAAAATATSGNVRVVSQEQFRRAPEEESASLNQVPLSAWLPDAAGESSTPTSKPAPWASRDDASSSGTPGPSLREIQEAEAKRAEARKAAERAAAAQRAKAAASAAAASGNIDLPTSMSWGLASVPATRSMPSSVDSPLTPTSATGPSTPAWSSGKAAAPKKTLMEIQDEERRRAEKQKQQQAAQAMALRKGYADSASRTAVPSAAASAGGAWSVVGAGGKSSAPSPAPSPASAATRPASSQRTSSVGVVPAAGSGWITAGAKPASAAAGSPAPSTPTRATSQPPTSGSVGSALKPKPAPAAAPAFNDINSPSPEFVRYLKDNLKGLTIRVDDFIEMLMSFPLDPSPDVIEIIAESVYANSSTLDGRRFAADFVSKRKMDVQGRQQHPYSSSSSVSSGGGASSASTPFQSKWSSAGSSGGMGTFGSGAAGFGGGSGSSGGGIGGRSSGGATSPQMARSAADVMKGPGSAKAGVDSFGGFKVVKAKGSKKRAN</sequence>
<dbReference type="InterPro" id="IPR051640">
    <property type="entry name" value="GRB10-interact_GYF"/>
</dbReference>
<dbReference type="PANTHER" id="PTHR14445">
    <property type="entry name" value="GRB10 INTERACTING GYF PROTEIN"/>
    <property type="match status" value="1"/>
</dbReference>
<feature type="compositionally biased region" description="Low complexity" evidence="1">
    <location>
        <begin position="1194"/>
        <end position="1260"/>
    </location>
</feature>
<feature type="region of interest" description="Disordered" evidence="1">
    <location>
        <begin position="1277"/>
        <end position="1322"/>
    </location>
</feature>
<feature type="compositionally biased region" description="Polar residues" evidence="1">
    <location>
        <begin position="578"/>
        <end position="590"/>
    </location>
</feature>
<proteinExistence type="predicted"/>
<dbReference type="EMBL" id="OOIP01000010">
    <property type="protein sequence ID" value="SPO38608.1"/>
    <property type="molecule type" value="Genomic_DNA"/>
</dbReference>
<dbReference type="CDD" id="cd00072">
    <property type="entry name" value="GYF"/>
    <property type="match status" value="1"/>
</dbReference>
<feature type="compositionally biased region" description="Basic and acidic residues" evidence="1">
    <location>
        <begin position="1184"/>
        <end position="1193"/>
    </location>
</feature>
<evidence type="ECO:0000313" key="4">
    <source>
        <dbReference type="Proteomes" id="UP000323386"/>
    </source>
</evidence>
<dbReference type="InterPro" id="IPR003169">
    <property type="entry name" value="GYF"/>
</dbReference>
<dbReference type="SMART" id="SM00444">
    <property type="entry name" value="GYF"/>
    <property type="match status" value="1"/>
</dbReference>
<feature type="compositionally biased region" description="Low complexity" evidence="1">
    <location>
        <begin position="118"/>
        <end position="130"/>
    </location>
</feature>
<feature type="compositionally biased region" description="Basic and acidic residues" evidence="1">
    <location>
        <begin position="863"/>
        <end position="875"/>
    </location>
</feature>
<feature type="compositionally biased region" description="Low complexity" evidence="1">
    <location>
        <begin position="936"/>
        <end position="950"/>
    </location>
</feature>
<name>A0A5C3F2A7_9BASI</name>
<dbReference type="Gene3D" id="3.30.1490.40">
    <property type="match status" value="1"/>
</dbReference>
<feature type="region of interest" description="Disordered" evidence="1">
    <location>
        <begin position="570"/>
        <end position="606"/>
    </location>
</feature>
<feature type="compositionally biased region" description="Basic and acidic residues" evidence="1">
    <location>
        <begin position="392"/>
        <end position="401"/>
    </location>
</feature>
<feature type="compositionally biased region" description="Low complexity" evidence="1">
    <location>
        <begin position="72"/>
        <end position="111"/>
    </location>
</feature>
<feature type="compositionally biased region" description="Basic and acidic residues" evidence="1">
    <location>
        <begin position="1089"/>
        <end position="1105"/>
    </location>
</feature>
<gene>
    <name evidence="3" type="ORF">PSFLO_04086</name>
</gene>
<feature type="compositionally biased region" description="Basic and acidic residues" evidence="1">
    <location>
        <begin position="989"/>
        <end position="1005"/>
    </location>
</feature>
<accession>A0A5C3F2A7</accession>
<feature type="compositionally biased region" description="Basic and acidic residues" evidence="1">
    <location>
        <begin position="131"/>
        <end position="140"/>
    </location>
</feature>
<feature type="compositionally biased region" description="Gly residues" evidence="1">
    <location>
        <begin position="1431"/>
        <end position="1461"/>
    </location>
</feature>
<dbReference type="GO" id="GO:0005829">
    <property type="term" value="C:cytosol"/>
    <property type="evidence" value="ECO:0007669"/>
    <property type="project" value="TreeGrafter"/>
</dbReference>
<feature type="compositionally biased region" description="Low complexity" evidence="1">
    <location>
        <begin position="29"/>
        <end position="55"/>
    </location>
</feature>
<feature type="compositionally biased region" description="Polar residues" evidence="1">
    <location>
        <begin position="1023"/>
        <end position="1032"/>
    </location>
</feature>
<feature type="region of interest" description="Disordered" evidence="1">
    <location>
        <begin position="768"/>
        <end position="1262"/>
    </location>
</feature>
<feature type="domain" description="GYF" evidence="2">
    <location>
        <begin position="500"/>
        <end position="555"/>
    </location>
</feature>
<evidence type="ECO:0000256" key="1">
    <source>
        <dbReference type="SAM" id="MobiDB-lite"/>
    </source>
</evidence>
<feature type="compositionally biased region" description="Low complexity" evidence="1">
    <location>
        <begin position="1151"/>
        <end position="1168"/>
    </location>
</feature>
<protein>
    <recommendedName>
        <fullName evidence="2">GYF domain-containing protein</fullName>
    </recommendedName>
</protein>
<feature type="compositionally biased region" description="Basic and acidic residues" evidence="1">
    <location>
        <begin position="421"/>
        <end position="444"/>
    </location>
</feature>
<dbReference type="PROSITE" id="PS50829">
    <property type="entry name" value="GYF"/>
    <property type="match status" value="1"/>
</dbReference>
<dbReference type="Pfam" id="PF02213">
    <property type="entry name" value="GYF"/>
    <property type="match status" value="1"/>
</dbReference>
<evidence type="ECO:0000259" key="2">
    <source>
        <dbReference type="PROSITE" id="PS50829"/>
    </source>
</evidence>
<keyword evidence="4" id="KW-1185">Reference proteome</keyword>
<feature type="region of interest" description="Disordered" evidence="1">
    <location>
        <begin position="618"/>
        <end position="640"/>
    </location>
</feature>